<dbReference type="SUPFAM" id="SSF81383">
    <property type="entry name" value="F-box domain"/>
    <property type="match status" value="1"/>
</dbReference>
<feature type="compositionally biased region" description="Pro residues" evidence="1">
    <location>
        <begin position="47"/>
        <end position="56"/>
    </location>
</feature>
<dbReference type="Gene3D" id="3.80.10.10">
    <property type="entry name" value="Ribonuclease Inhibitor"/>
    <property type="match status" value="1"/>
</dbReference>
<reference evidence="3" key="1">
    <citation type="submission" date="2020-05" db="EMBL/GenBank/DDBJ databases">
        <title>WGS assembly of Panicum virgatum.</title>
        <authorList>
            <person name="Lovell J.T."/>
            <person name="Jenkins J."/>
            <person name="Shu S."/>
            <person name="Juenger T.E."/>
            <person name="Schmutz J."/>
        </authorList>
    </citation>
    <scope>NUCLEOTIDE SEQUENCE</scope>
    <source>
        <strain evidence="3">AP13</strain>
    </source>
</reference>
<dbReference type="Proteomes" id="UP000823388">
    <property type="component" value="Chromosome 9K"/>
</dbReference>
<sequence>MYARRAWHVRWPPNPQQPRGPSVSEAAPAARPRPLYKGGRRSQAVRSPPPSPPPLPSLITINPAAPPPIARPVPSPPQQLGVGGASTSPPLLHARRHRGRRPRPAAMGEAAAVLPVGAGSAAPPPWADMETDCLAHVFRRLDLEDLAAAAPLVCRGWRRAAADPSLWRALDLRRDHVARFMPWAPLAAAFARRYGVPRFQLAGFLSLCLARARGSADDLALPPLLASPAADLDCISLQCPRLRRLALPQLPAGDEARLAELVLRWPLLEHLELDAKPGASFPALAAQLGRHCPRFASLQTSGAVKPEDAAALARSLPGLRSLCLDRSYLPRQELLTILAGCRGLRELSARGCVGFDEGDEEVARRGARIERFDVAGSKMIDELQDELAAGDDLCDSSYVDVM</sequence>
<protein>
    <recommendedName>
        <fullName evidence="2">F-box domain-containing protein</fullName>
    </recommendedName>
</protein>
<organism evidence="3 4">
    <name type="scientific">Panicum virgatum</name>
    <name type="common">Blackwell switchgrass</name>
    <dbReference type="NCBI Taxonomy" id="38727"/>
    <lineage>
        <taxon>Eukaryota</taxon>
        <taxon>Viridiplantae</taxon>
        <taxon>Streptophyta</taxon>
        <taxon>Embryophyta</taxon>
        <taxon>Tracheophyta</taxon>
        <taxon>Spermatophyta</taxon>
        <taxon>Magnoliopsida</taxon>
        <taxon>Liliopsida</taxon>
        <taxon>Poales</taxon>
        <taxon>Poaceae</taxon>
        <taxon>PACMAD clade</taxon>
        <taxon>Panicoideae</taxon>
        <taxon>Panicodae</taxon>
        <taxon>Paniceae</taxon>
        <taxon>Panicinae</taxon>
        <taxon>Panicum</taxon>
        <taxon>Panicum sect. Hiantes</taxon>
    </lineage>
</organism>
<dbReference type="Gene3D" id="1.20.1280.50">
    <property type="match status" value="1"/>
</dbReference>
<dbReference type="EMBL" id="CM029053">
    <property type="protein sequence ID" value="KAG2547274.1"/>
    <property type="molecule type" value="Genomic_DNA"/>
</dbReference>
<feature type="domain" description="F-box" evidence="2">
    <location>
        <begin position="132"/>
        <end position="173"/>
    </location>
</feature>
<gene>
    <name evidence="3" type="ORF">PVAP13_9KG076700</name>
</gene>
<evidence type="ECO:0000313" key="3">
    <source>
        <dbReference type="EMBL" id="KAG2547274.1"/>
    </source>
</evidence>
<proteinExistence type="predicted"/>
<dbReference type="SUPFAM" id="SSF52047">
    <property type="entry name" value="RNI-like"/>
    <property type="match status" value="1"/>
</dbReference>
<keyword evidence="4" id="KW-1185">Reference proteome</keyword>
<dbReference type="PANTHER" id="PTHR38926:SF5">
    <property type="entry name" value="F-BOX AND LEUCINE-RICH REPEAT PROTEIN 6"/>
    <property type="match status" value="1"/>
</dbReference>
<comment type="caution">
    <text evidence="3">The sequence shown here is derived from an EMBL/GenBank/DDBJ whole genome shotgun (WGS) entry which is preliminary data.</text>
</comment>
<dbReference type="InterPro" id="IPR001810">
    <property type="entry name" value="F-box_dom"/>
</dbReference>
<dbReference type="InterPro" id="IPR036047">
    <property type="entry name" value="F-box-like_dom_sf"/>
</dbReference>
<accession>A0A8T0NKA0</accession>
<feature type="compositionally biased region" description="Pro residues" evidence="1">
    <location>
        <begin position="64"/>
        <end position="77"/>
    </location>
</feature>
<dbReference type="Pfam" id="PF12937">
    <property type="entry name" value="F-box-like"/>
    <property type="match status" value="1"/>
</dbReference>
<evidence type="ECO:0000259" key="2">
    <source>
        <dbReference type="Pfam" id="PF12937"/>
    </source>
</evidence>
<dbReference type="AlphaFoldDB" id="A0A8T0NKA0"/>
<evidence type="ECO:0000313" key="4">
    <source>
        <dbReference type="Proteomes" id="UP000823388"/>
    </source>
</evidence>
<dbReference type="PANTHER" id="PTHR38926">
    <property type="entry name" value="F-BOX DOMAIN CONTAINING PROTEIN, EXPRESSED"/>
    <property type="match status" value="1"/>
</dbReference>
<evidence type="ECO:0000256" key="1">
    <source>
        <dbReference type="SAM" id="MobiDB-lite"/>
    </source>
</evidence>
<name>A0A8T0NKA0_PANVG</name>
<dbReference type="InterPro" id="IPR032675">
    <property type="entry name" value="LRR_dom_sf"/>
</dbReference>
<feature type="region of interest" description="Disordered" evidence="1">
    <location>
        <begin position="1"/>
        <end position="93"/>
    </location>
</feature>